<reference evidence="3" key="1">
    <citation type="submission" date="2025-08" db="UniProtKB">
        <authorList>
            <consortium name="RefSeq"/>
        </authorList>
    </citation>
    <scope>IDENTIFICATION</scope>
</reference>
<feature type="region of interest" description="Disordered" evidence="1">
    <location>
        <begin position="602"/>
        <end position="662"/>
    </location>
</feature>
<feature type="chain" id="PRO_5028147097" evidence="2">
    <location>
        <begin position="20"/>
        <end position="699"/>
    </location>
</feature>
<feature type="region of interest" description="Disordered" evidence="1">
    <location>
        <begin position="166"/>
        <end position="198"/>
    </location>
</feature>
<organism evidence="3">
    <name type="scientific">Drosophila rhopaloa</name>
    <name type="common">Fruit fly</name>
    <dbReference type="NCBI Taxonomy" id="1041015"/>
    <lineage>
        <taxon>Eukaryota</taxon>
        <taxon>Metazoa</taxon>
        <taxon>Ecdysozoa</taxon>
        <taxon>Arthropoda</taxon>
        <taxon>Hexapoda</taxon>
        <taxon>Insecta</taxon>
        <taxon>Pterygota</taxon>
        <taxon>Neoptera</taxon>
        <taxon>Endopterygota</taxon>
        <taxon>Diptera</taxon>
        <taxon>Brachycera</taxon>
        <taxon>Muscomorpha</taxon>
        <taxon>Ephydroidea</taxon>
        <taxon>Drosophilidae</taxon>
        <taxon>Drosophila</taxon>
        <taxon>Sophophora</taxon>
    </lineage>
</organism>
<feature type="compositionally biased region" description="Polar residues" evidence="1">
    <location>
        <begin position="126"/>
        <end position="137"/>
    </location>
</feature>
<feature type="compositionally biased region" description="Acidic residues" evidence="1">
    <location>
        <begin position="626"/>
        <end position="639"/>
    </location>
</feature>
<evidence type="ECO:0000256" key="1">
    <source>
        <dbReference type="SAM" id="MobiDB-lite"/>
    </source>
</evidence>
<keyword evidence="2" id="KW-0732">Signal</keyword>
<feature type="compositionally biased region" description="Basic residues" evidence="1">
    <location>
        <begin position="184"/>
        <end position="193"/>
    </location>
</feature>
<dbReference type="AlphaFoldDB" id="A0A6P4FPN5"/>
<feature type="compositionally biased region" description="Acidic residues" evidence="1">
    <location>
        <begin position="223"/>
        <end position="232"/>
    </location>
</feature>
<feature type="compositionally biased region" description="Basic and acidic residues" evidence="1">
    <location>
        <begin position="536"/>
        <end position="554"/>
    </location>
</feature>
<feature type="compositionally biased region" description="Polar residues" evidence="1">
    <location>
        <begin position="280"/>
        <end position="299"/>
    </location>
</feature>
<proteinExistence type="predicted"/>
<dbReference type="OrthoDB" id="7867795at2759"/>
<sequence>MLLLVIWLLCSASPFFLEAYPVVDSQERSALPAHLSDPADYPDLTNGLTDAEVQESLEDLTLDDLNSLNKLLDEHISQDENVDSDASLRTQSRQAKDLKQKQDYQSLDVALDDGCRDEDDLDETKSNQCTKRPNCQSTKRCPKKTTCAPKTTQKCITKPANDNCKSKSGGYMEDDLISDTTKCPKPKNKKCKKPKDDLECDADDFLCHAMKRDRKKEDKNNLQEDEDPDSEEYVPGKELAGIEQLGEEAIPALNDQGEPLDDALNFDFPKAPKQEVKLEQPSQLEQQSNFELENQANSEQNRKSKLVREANLVLENRAQLDQEHQSNLEKENQINLEQQHSNIKKSCEANLRDLKLDNHKNVMQEPQEHLRHEYKEVDNNDNLEQENVVKLKQEDQVNFYQDYQPSFEQEQQANFELRNQVSLEQENQPNFKQERQAALDLVNQPNFKKENQANMELDNQYNFEQEQKLNLEQENQETLDHGNQGEQQVYRDQKVSATNIERAKQAECEPLAEQPAPLDSNERQQLSMIDQRKRKQAEAENKMEEQMNNEDEKKQTLMKDEPLNADLAQQEPLFDSDSFIANNARDPPRYLIQMQNDCIQSENDRGERRLREDRSQSEALNLEKLAEEEEGSPMEDLNLESEFKRSKRENKETDDAPENSKETYIKKLMDSFPRDQGGQINANAGLMDSNLAHLRIKRS</sequence>
<dbReference type="RefSeq" id="XP_016989413.2">
    <property type="nucleotide sequence ID" value="XM_017133924.2"/>
</dbReference>
<feature type="region of interest" description="Disordered" evidence="1">
    <location>
        <begin position="507"/>
        <end position="554"/>
    </location>
</feature>
<evidence type="ECO:0000256" key="2">
    <source>
        <dbReference type="SAM" id="SignalP"/>
    </source>
</evidence>
<dbReference type="RefSeq" id="XP_016989413.1">
    <property type="nucleotide sequence ID" value="XM_017133924.1"/>
</dbReference>
<feature type="region of interest" description="Disordered" evidence="1">
    <location>
        <begin position="211"/>
        <end position="304"/>
    </location>
</feature>
<feature type="compositionally biased region" description="Basic and acidic residues" evidence="1">
    <location>
        <begin position="602"/>
        <end position="616"/>
    </location>
</feature>
<gene>
    <name evidence="3" type="primary">LOC108051717</name>
</gene>
<accession>A0A6P4FPN5</accession>
<evidence type="ECO:0000313" key="3">
    <source>
        <dbReference type="RefSeq" id="XP_016989413.1"/>
    </source>
</evidence>
<protein>
    <submittedName>
        <fullName evidence="3">Uncharacterized protein</fullName>
    </submittedName>
</protein>
<feature type="region of interest" description="Disordered" evidence="1">
    <location>
        <begin position="119"/>
        <end position="139"/>
    </location>
</feature>
<feature type="region of interest" description="Disordered" evidence="1">
    <location>
        <begin position="80"/>
        <end position="103"/>
    </location>
</feature>
<name>A0A6P4FPN5_DRORH</name>
<dbReference type="GeneID" id="108051717"/>
<feature type="signal peptide" evidence="2">
    <location>
        <begin position="1"/>
        <end position="19"/>
    </location>
</feature>
<feature type="compositionally biased region" description="Basic and acidic residues" evidence="1">
    <location>
        <begin position="641"/>
        <end position="662"/>
    </location>
</feature>